<gene>
    <name evidence="1" type="ORF">H9843_02580</name>
</gene>
<dbReference type="NCBIfam" id="TIGR01668">
    <property type="entry name" value="YqeG_hyp_ppase"/>
    <property type="match status" value="1"/>
</dbReference>
<dbReference type="Proteomes" id="UP000824180">
    <property type="component" value="Unassembled WGS sequence"/>
</dbReference>
<sequence>MLEEFKPTWMVKSIYSVSPEQLKAQGIRAVFSDLDNTLIAWNNPDGTPELHHWMDELKKAGIPLIVISNNSKDRVAKAVASLDLPFMSRSLKPLSFGITRARKKLGLNKDEVVMVGDQLMTDMLAAHQAGVRSILVKPLISTDKWTTQINRLIEKYVWRELRKHYPNLKWQEDLND</sequence>
<dbReference type="NCBIfam" id="TIGR01662">
    <property type="entry name" value="HAD-SF-IIIA"/>
    <property type="match status" value="1"/>
</dbReference>
<dbReference type="PANTHER" id="PTHR19288">
    <property type="entry name" value="4-NITROPHENYLPHOSPHATASE-RELATED"/>
    <property type="match status" value="1"/>
</dbReference>
<dbReference type="AlphaFoldDB" id="A0A9E2KUB9"/>
<dbReference type="InterPro" id="IPR036412">
    <property type="entry name" value="HAD-like_sf"/>
</dbReference>
<dbReference type="NCBIfam" id="TIGR01549">
    <property type="entry name" value="HAD-SF-IA-v1"/>
    <property type="match status" value="1"/>
</dbReference>
<dbReference type="Gene3D" id="3.40.50.1000">
    <property type="entry name" value="HAD superfamily/HAD-like"/>
    <property type="match status" value="1"/>
</dbReference>
<protein>
    <submittedName>
        <fullName evidence="1">YqeG family HAD IIIA-type phosphatase</fullName>
    </submittedName>
</protein>
<dbReference type="Pfam" id="PF00702">
    <property type="entry name" value="Hydrolase"/>
    <property type="match status" value="1"/>
</dbReference>
<dbReference type="SUPFAM" id="SSF56784">
    <property type="entry name" value="HAD-like"/>
    <property type="match status" value="1"/>
</dbReference>
<proteinExistence type="predicted"/>
<organism evidence="1 2">
    <name type="scientific">Candidatus Limosilactobacillus merdavium</name>
    <dbReference type="NCBI Taxonomy" id="2838651"/>
    <lineage>
        <taxon>Bacteria</taxon>
        <taxon>Bacillati</taxon>
        <taxon>Bacillota</taxon>
        <taxon>Bacilli</taxon>
        <taxon>Lactobacillales</taxon>
        <taxon>Lactobacillaceae</taxon>
        <taxon>Limosilactobacillus</taxon>
    </lineage>
</organism>
<dbReference type="GO" id="GO:0008962">
    <property type="term" value="F:phosphatidylglycerophosphatase activity"/>
    <property type="evidence" value="ECO:0007669"/>
    <property type="project" value="InterPro"/>
</dbReference>
<evidence type="ECO:0000313" key="1">
    <source>
        <dbReference type="EMBL" id="MBU3829771.1"/>
    </source>
</evidence>
<name>A0A9E2KUB9_9LACO</name>
<reference evidence="1" key="2">
    <citation type="submission" date="2021-04" db="EMBL/GenBank/DDBJ databases">
        <authorList>
            <person name="Gilroy R."/>
        </authorList>
    </citation>
    <scope>NUCLEOTIDE SEQUENCE</scope>
    <source>
        <strain evidence="1">876</strain>
    </source>
</reference>
<dbReference type="CDD" id="cd16416">
    <property type="entry name" value="HAD_BsYqeG-like"/>
    <property type="match status" value="1"/>
</dbReference>
<reference evidence="1" key="1">
    <citation type="journal article" date="2021" name="PeerJ">
        <title>Extensive microbial diversity within the chicken gut microbiome revealed by metagenomics and culture.</title>
        <authorList>
            <person name="Gilroy R."/>
            <person name="Ravi A."/>
            <person name="Getino M."/>
            <person name="Pursley I."/>
            <person name="Horton D.L."/>
            <person name="Alikhan N.F."/>
            <person name="Baker D."/>
            <person name="Gharbi K."/>
            <person name="Hall N."/>
            <person name="Watson M."/>
            <person name="Adriaenssens E.M."/>
            <person name="Foster-Nyarko E."/>
            <person name="Jarju S."/>
            <person name="Secka A."/>
            <person name="Antonio M."/>
            <person name="Oren A."/>
            <person name="Chaudhuri R.R."/>
            <person name="La Ragione R."/>
            <person name="Hildebrand F."/>
            <person name="Pallen M.J."/>
        </authorList>
    </citation>
    <scope>NUCLEOTIDE SEQUENCE</scope>
    <source>
        <strain evidence="1">876</strain>
    </source>
</reference>
<dbReference type="EMBL" id="JAHLFK010000022">
    <property type="protein sequence ID" value="MBU3829771.1"/>
    <property type="molecule type" value="Genomic_DNA"/>
</dbReference>
<dbReference type="InterPro" id="IPR006549">
    <property type="entry name" value="HAD-SF_hydro_IIIA"/>
</dbReference>
<dbReference type="InterPro" id="IPR010021">
    <property type="entry name" value="PGPP1/Gep4"/>
</dbReference>
<dbReference type="PANTHER" id="PTHR19288:SF25">
    <property type="entry name" value="PHOSPHATIDYLGLYCEROPHOSPHATASE GEP4, MITOCHONDRIAL"/>
    <property type="match status" value="1"/>
</dbReference>
<dbReference type="InterPro" id="IPR006439">
    <property type="entry name" value="HAD-SF_hydro_IA"/>
</dbReference>
<dbReference type="InterPro" id="IPR023214">
    <property type="entry name" value="HAD_sf"/>
</dbReference>
<comment type="caution">
    <text evidence="1">The sequence shown here is derived from an EMBL/GenBank/DDBJ whole genome shotgun (WGS) entry which is preliminary data.</text>
</comment>
<accession>A0A9E2KUB9</accession>
<dbReference type="GO" id="GO:0005737">
    <property type="term" value="C:cytoplasm"/>
    <property type="evidence" value="ECO:0007669"/>
    <property type="project" value="TreeGrafter"/>
</dbReference>
<evidence type="ECO:0000313" key="2">
    <source>
        <dbReference type="Proteomes" id="UP000824180"/>
    </source>
</evidence>